<dbReference type="SUPFAM" id="SSF48452">
    <property type="entry name" value="TPR-like"/>
    <property type="match status" value="2"/>
</dbReference>
<protein>
    <submittedName>
        <fullName evidence="4">Anaphase promoting complex subunit 7</fullName>
    </submittedName>
</protein>
<dbReference type="PANTHER" id="PTHR12558:SF42">
    <property type="entry name" value="ANAPHASE-PROMOTING COMPLEX SUBUNIT 7"/>
    <property type="match status" value="1"/>
</dbReference>
<gene>
    <name evidence="4" type="primary">anapc7</name>
    <name evidence="4" type="ORF">PPL_08054</name>
</gene>
<dbReference type="PANTHER" id="PTHR12558">
    <property type="entry name" value="CELL DIVISION CYCLE 16,23,27"/>
    <property type="match status" value="1"/>
</dbReference>
<dbReference type="PROSITE" id="PS50005">
    <property type="entry name" value="TPR"/>
    <property type="match status" value="1"/>
</dbReference>
<organism evidence="4 5">
    <name type="scientific">Heterostelium pallidum (strain ATCC 26659 / Pp 5 / PN500)</name>
    <name type="common">Cellular slime mold</name>
    <name type="synonym">Polysphondylium pallidum</name>
    <dbReference type="NCBI Taxonomy" id="670386"/>
    <lineage>
        <taxon>Eukaryota</taxon>
        <taxon>Amoebozoa</taxon>
        <taxon>Evosea</taxon>
        <taxon>Eumycetozoa</taxon>
        <taxon>Dictyostelia</taxon>
        <taxon>Acytosteliales</taxon>
        <taxon>Acytosteliaceae</taxon>
        <taxon>Heterostelium</taxon>
    </lineage>
</organism>
<name>D3BIH5_HETP5</name>
<evidence type="ECO:0000313" key="5">
    <source>
        <dbReference type="Proteomes" id="UP000001396"/>
    </source>
</evidence>
<dbReference type="SMART" id="SM00028">
    <property type="entry name" value="TPR"/>
    <property type="match status" value="5"/>
</dbReference>
<sequence>MLPPISVDLMISNMKMLLDAKQYSSAELLGNFIISLPSLCKSNNNISSVTAHYTSLIMFADAVSAQQQYARATKYYKASLELINKAMTMSSGHTSLFNSQSNKQQSNQNNANTVLLKQQEYDIRYKMAICQINLKKINLAVSYVRIFNIVTFTGDTQLSHRLLESIPASNRNLAVHLTLARLYRDSGNVMRDKTKDAISCFKEALRLCPLCIEAYNALKELGEEPEVLLHQLLSKQSTVNANIDSTWIPALAQSQIELKRNQPQKSLYLLKRLESRFHGNLYLLEKLAISYLNNDEPSIINTMNTFHKLRTIDSFYVGSMDIYCSLLKRRQLQLELNKVCSDLVNNNPNCVESWTSVALYHSLKENNEKALENVDRALSIRESHAYAHALKGDIFMSLEEPKEALPSLERAFALSKTIFNARELVRCHLFLNQLSEALNVARTIHRMSPDYSKSKALVGMVLANQPEERDKARTILNEALTISPYCIDSVLTMSKLNLVEGKTQDAIDLLQKQLDYQETDLMHTEMATIYMSKEMYDDAMKHLNAALEINPQYEAARNGLHRLDLILKGFDPDQMEDGVDEEDMELRDEDEEEIEDLEE</sequence>
<dbReference type="EMBL" id="ADBJ01000037">
    <property type="protein sequence ID" value="EFA78599.1"/>
    <property type="molecule type" value="Genomic_DNA"/>
</dbReference>
<evidence type="ECO:0000313" key="4">
    <source>
        <dbReference type="EMBL" id="EFA78599.1"/>
    </source>
</evidence>
<dbReference type="InterPro" id="IPR019734">
    <property type="entry name" value="TPR_rpt"/>
</dbReference>
<comment type="caution">
    <text evidence="4">The sequence shown here is derived from an EMBL/GenBank/DDBJ whole genome shotgun (WGS) entry which is preliminary data.</text>
</comment>
<dbReference type="GO" id="GO:0051301">
    <property type="term" value="P:cell division"/>
    <property type="evidence" value="ECO:0007669"/>
    <property type="project" value="TreeGrafter"/>
</dbReference>
<feature type="region of interest" description="Disordered" evidence="3">
    <location>
        <begin position="572"/>
        <end position="599"/>
    </location>
</feature>
<dbReference type="FunCoup" id="D3BIH5">
    <property type="interactions" value="85"/>
</dbReference>
<feature type="repeat" description="TPR" evidence="2">
    <location>
        <begin position="520"/>
        <end position="553"/>
    </location>
</feature>
<dbReference type="OMA" id="MGECYYY"/>
<reference evidence="4 5" key="1">
    <citation type="journal article" date="2011" name="Genome Res.">
        <title>Phylogeny-wide analysis of social amoeba genomes highlights ancient origins for complex intercellular communication.</title>
        <authorList>
            <person name="Heidel A.J."/>
            <person name="Lawal H.M."/>
            <person name="Felder M."/>
            <person name="Schilde C."/>
            <person name="Helps N.R."/>
            <person name="Tunggal B."/>
            <person name="Rivero F."/>
            <person name="John U."/>
            <person name="Schleicher M."/>
            <person name="Eichinger L."/>
            <person name="Platzer M."/>
            <person name="Noegel A.A."/>
            <person name="Schaap P."/>
            <person name="Gloeckner G."/>
        </authorList>
    </citation>
    <scope>NUCLEOTIDE SEQUENCE [LARGE SCALE GENOMIC DNA]</scope>
    <source>
        <strain evidence="5">ATCC 26659 / Pp 5 / PN500</strain>
    </source>
</reference>
<dbReference type="Gene3D" id="1.25.40.10">
    <property type="entry name" value="Tetratricopeptide repeat domain"/>
    <property type="match status" value="3"/>
</dbReference>
<keyword evidence="1 2" id="KW-0802">TPR repeat</keyword>
<dbReference type="InterPro" id="IPR011990">
    <property type="entry name" value="TPR-like_helical_dom_sf"/>
</dbReference>
<keyword evidence="5" id="KW-1185">Reference proteome</keyword>
<evidence type="ECO:0000256" key="2">
    <source>
        <dbReference type="PROSITE-ProRule" id="PRU00339"/>
    </source>
</evidence>
<feature type="compositionally biased region" description="Acidic residues" evidence="3">
    <location>
        <begin position="573"/>
        <end position="599"/>
    </location>
</feature>
<evidence type="ECO:0000256" key="3">
    <source>
        <dbReference type="SAM" id="MobiDB-lite"/>
    </source>
</evidence>
<dbReference type="Proteomes" id="UP000001396">
    <property type="component" value="Unassembled WGS sequence"/>
</dbReference>
<dbReference type="STRING" id="670386.D3BIH5"/>
<proteinExistence type="predicted"/>
<evidence type="ECO:0000256" key="1">
    <source>
        <dbReference type="ARBA" id="ARBA00022803"/>
    </source>
</evidence>
<dbReference type="Pfam" id="PF13181">
    <property type="entry name" value="TPR_8"/>
    <property type="match status" value="1"/>
</dbReference>
<accession>D3BIH5</accession>
<dbReference type="RefSeq" id="XP_020430723.1">
    <property type="nucleotide sequence ID" value="XM_020578884.1"/>
</dbReference>
<dbReference type="GeneID" id="31363534"/>
<dbReference type="InParanoid" id="D3BIH5"/>
<dbReference type="AlphaFoldDB" id="D3BIH5"/>